<dbReference type="PRINTS" id="PR00722">
    <property type="entry name" value="CHYMOTRYPSIN"/>
</dbReference>
<evidence type="ECO:0000313" key="12">
    <source>
        <dbReference type="EMBL" id="KAF7994666.1"/>
    </source>
</evidence>
<dbReference type="Gene3D" id="2.40.10.10">
    <property type="entry name" value="Trypsin-like serine proteases"/>
    <property type="match status" value="2"/>
</dbReference>
<dbReference type="GO" id="GO:0006508">
    <property type="term" value="P:proteolysis"/>
    <property type="evidence" value="ECO:0007669"/>
    <property type="project" value="UniProtKB-KW"/>
</dbReference>
<dbReference type="FunFam" id="2.40.10.10:FF:000036">
    <property type="entry name" value="Trypsin beta"/>
    <property type="match status" value="1"/>
</dbReference>
<dbReference type="InterPro" id="IPR050430">
    <property type="entry name" value="Peptidase_S1"/>
</dbReference>
<dbReference type="InterPro" id="IPR009003">
    <property type="entry name" value="Peptidase_S1_PA"/>
</dbReference>
<keyword evidence="8" id="KW-0865">Zymogen</keyword>
<dbReference type="SMART" id="SM00020">
    <property type="entry name" value="Tryp_SPc"/>
    <property type="match status" value="2"/>
</dbReference>
<evidence type="ECO:0000256" key="2">
    <source>
        <dbReference type="ARBA" id="ARBA00007664"/>
    </source>
</evidence>
<sequence>MLLLIYSSICKLPKKIIGGENAQIGEFKFMVSIRYNNIHICGGTIIEKNYILTAAHCVRLDNIEMNHNIKILSGTIDSINENTGVIHEISLIIYHSKFDLHKSNTNDIAIIKLKKPIIFNSYEKPINLPSKNDAHHLDKLTVAGWGLTSHPSNYNHPRYLQKLTMTIVDNNLCQINHTKKIYDDHICVIGDDKQGLCIYDSGGPLILDNKIIGIISWGRPCALHGVPDVGVSFDCKSPRKIKSGLRAGYNEFPHQVSLRLNGKHICGGSIIDTWHILTAAHCVVGEQYTGDIKILSGTVDQVNAHTGQVHDVARIVYHKDFNAAFYENDIAIITLKSRMVFNQYQKPITLSRYDVPIGTPVVVSGWGSQKINSGLNSQYLQKLHTKIISNEECQKRDGKFTIGHEIICARKSQGYSICQGDSGGPLIYKGVLIGIAARSFCDGVHPDIFTRVSSYIKWISWNTSTR</sequence>
<dbReference type="GO" id="GO:0005576">
    <property type="term" value="C:extracellular region"/>
    <property type="evidence" value="ECO:0007669"/>
    <property type="project" value="UniProtKB-SubCell"/>
</dbReference>
<dbReference type="CDD" id="cd00190">
    <property type="entry name" value="Tryp_SPc"/>
    <property type="match status" value="2"/>
</dbReference>
<name>A0A834Y148_APHGI</name>
<gene>
    <name evidence="12" type="ORF">HCN44_004138</name>
</gene>
<dbReference type="PANTHER" id="PTHR24276:SF98">
    <property type="entry name" value="FI18310P1-RELATED"/>
    <property type="match status" value="1"/>
</dbReference>
<evidence type="ECO:0000256" key="3">
    <source>
        <dbReference type="ARBA" id="ARBA00022525"/>
    </source>
</evidence>
<dbReference type="AlphaFoldDB" id="A0A834Y148"/>
<reference evidence="12 13" key="1">
    <citation type="submission" date="2020-08" db="EMBL/GenBank/DDBJ databases">
        <title>Aphidius gifuensis genome sequencing and assembly.</title>
        <authorList>
            <person name="Du Z."/>
        </authorList>
    </citation>
    <scope>NUCLEOTIDE SEQUENCE [LARGE SCALE GENOMIC DNA]</scope>
    <source>
        <strain evidence="12">YNYX2018</strain>
        <tissue evidence="12">Adults</tissue>
    </source>
</reference>
<keyword evidence="5" id="KW-0732">Signal</keyword>
<evidence type="ECO:0000313" key="13">
    <source>
        <dbReference type="Proteomes" id="UP000639338"/>
    </source>
</evidence>
<accession>A0A834Y148</accession>
<dbReference type="PROSITE" id="PS00134">
    <property type="entry name" value="TRYPSIN_HIS"/>
    <property type="match status" value="1"/>
</dbReference>
<comment type="similarity">
    <text evidence="2">Belongs to the peptidase S1 family.</text>
</comment>
<dbReference type="InterPro" id="IPR033116">
    <property type="entry name" value="TRYPSIN_SER"/>
</dbReference>
<dbReference type="InterPro" id="IPR001314">
    <property type="entry name" value="Peptidase_S1A"/>
</dbReference>
<evidence type="ECO:0000256" key="6">
    <source>
        <dbReference type="ARBA" id="ARBA00022801"/>
    </source>
</evidence>
<proteinExistence type="inferred from homology"/>
<dbReference type="InterPro" id="IPR043504">
    <property type="entry name" value="Peptidase_S1_PA_chymotrypsin"/>
</dbReference>
<keyword evidence="13" id="KW-1185">Reference proteome</keyword>
<evidence type="ECO:0000259" key="11">
    <source>
        <dbReference type="PROSITE" id="PS50240"/>
    </source>
</evidence>
<dbReference type="FunFam" id="2.40.10.10:FF:000146">
    <property type="entry name" value="Serine protease 53"/>
    <property type="match status" value="1"/>
</dbReference>
<dbReference type="InterPro" id="IPR001254">
    <property type="entry name" value="Trypsin_dom"/>
</dbReference>
<organism evidence="12 13">
    <name type="scientific">Aphidius gifuensis</name>
    <name type="common">Parasitoid wasp</name>
    <dbReference type="NCBI Taxonomy" id="684658"/>
    <lineage>
        <taxon>Eukaryota</taxon>
        <taxon>Metazoa</taxon>
        <taxon>Ecdysozoa</taxon>
        <taxon>Arthropoda</taxon>
        <taxon>Hexapoda</taxon>
        <taxon>Insecta</taxon>
        <taxon>Pterygota</taxon>
        <taxon>Neoptera</taxon>
        <taxon>Endopterygota</taxon>
        <taxon>Hymenoptera</taxon>
        <taxon>Apocrita</taxon>
        <taxon>Ichneumonoidea</taxon>
        <taxon>Braconidae</taxon>
        <taxon>Aphidiinae</taxon>
        <taxon>Aphidius</taxon>
    </lineage>
</organism>
<dbReference type="InterPro" id="IPR018114">
    <property type="entry name" value="TRYPSIN_HIS"/>
</dbReference>
<evidence type="ECO:0000256" key="10">
    <source>
        <dbReference type="RuleBase" id="RU363034"/>
    </source>
</evidence>
<keyword evidence="6 10" id="KW-0378">Hydrolase</keyword>
<evidence type="ECO:0000256" key="7">
    <source>
        <dbReference type="ARBA" id="ARBA00022825"/>
    </source>
</evidence>
<evidence type="ECO:0000256" key="8">
    <source>
        <dbReference type="ARBA" id="ARBA00023145"/>
    </source>
</evidence>
<dbReference type="EMBL" id="JACMRX010000002">
    <property type="protein sequence ID" value="KAF7994666.1"/>
    <property type="molecule type" value="Genomic_DNA"/>
</dbReference>
<protein>
    <recommendedName>
        <fullName evidence="11">Peptidase S1 domain-containing protein</fullName>
    </recommendedName>
</protein>
<evidence type="ECO:0000256" key="9">
    <source>
        <dbReference type="ARBA" id="ARBA00023157"/>
    </source>
</evidence>
<dbReference type="Pfam" id="PF00089">
    <property type="entry name" value="Trypsin"/>
    <property type="match status" value="2"/>
</dbReference>
<feature type="domain" description="Peptidase S1" evidence="11">
    <location>
        <begin position="241"/>
        <end position="464"/>
    </location>
</feature>
<evidence type="ECO:0000256" key="4">
    <source>
        <dbReference type="ARBA" id="ARBA00022670"/>
    </source>
</evidence>
<evidence type="ECO:0000256" key="5">
    <source>
        <dbReference type="ARBA" id="ARBA00022729"/>
    </source>
</evidence>
<dbReference type="PANTHER" id="PTHR24276">
    <property type="entry name" value="POLYSERASE-RELATED"/>
    <property type="match status" value="1"/>
</dbReference>
<dbReference type="Proteomes" id="UP000639338">
    <property type="component" value="Unassembled WGS sequence"/>
</dbReference>
<dbReference type="PROSITE" id="PS50240">
    <property type="entry name" value="TRYPSIN_DOM"/>
    <property type="match status" value="2"/>
</dbReference>
<dbReference type="FunFam" id="2.40.10.10:FF:000068">
    <property type="entry name" value="transmembrane protease serine 2"/>
    <property type="match status" value="1"/>
</dbReference>
<feature type="domain" description="Peptidase S1" evidence="11">
    <location>
        <begin position="16"/>
        <end position="233"/>
    </location>
</feature>
<dbReference type="SUPFAM" id="SSF50494">
    <property type="entry name" value="Trypsin-like serine proteases"/>
    <property type="match status" value="2"/>
</dbReference>
<dbReference type="OrthoDB" id="6755574at2759"/>
<keyword evidence="4 10" id="KW-0645">Protease</keyword>
<dbReference type="GO" id="GO:0004252">
    <property type="term" value="F:serine-type endopeptidase activity"/>
    <property type="evidence" value="ECO:0007669"/>
    <property type="project" value="InterPro"/>
</dbReference>
<dbReference type="PROSITE" id="PS00135">
    <property type="entry name" value="TRYPSIN_SER"/>
    <property type="match status" value="1"/>
</dbReference>
<comment type="caution">
    <text evidence="12">The sequence shown here is derived from an EMBL/GenBank/DDBJ whole genome shotgun (WGS) entry which is preliminary data.</text>
</comment>
<comment type="subcellular location">
    <subcellularLocation>
        <location evidence="1">Secreted</location>
        <location evidence="1">Extracellular space</location>
    </subcellularLocation>
</comment>
<keyword evidence="3" id="KW-0964">Secreted</keyword>
<evidence type="ECO:0000256" key="1">
    <source>
        <dbReference type="ARBA" id="ARBA00004239"/>
    </source>
</evidence>
<keyword evidence="9" id="KW-1015">Disulfide bond</keyword>
<keyword evidence="7 10" id="KW-0720">Serine protease</keyword>